<evidence type="ECO:0000313" key="3">
    <source>
        <dbReference type="EMBL" id="MBA9084296.1"/>
    </source>
</evidence>
<sequence length="119" mass="13541">MKPVLYGTSDVGISFVEDVIGGNLQDHAELLWSKSPIAHAHRIDTPLLILHGENDYRTPFSQAEELYTALKRYEKTTRLIRYPESNHSLLKSGKPSLRIDSIEQVNAWFGHYLHGQKPS</sequence>
<accession>A0A7W3SQE0</accession>
<organism evidence="3 4">
    <name type="scientific">Fontibacillus solani</name>
    <dbReference type="NCBI Taxonomy" id="1572857"/>
    <lineage>
        <taxon>Bacteria</taxon>
        <taxon>Bacillati</taxon>
        <taxon>Bacillota</taxon>
        <taxon>Bacilli</taxon>
        <taxon>Bacillales</taxon>
        <taxon>Paenibacillaceae</taxon>
        <taxon>Fontibacillus</taxon>
    </lineage>
</organism>
<feature type="domain" description="Peptidase S9 prolyl oligopeptidase catalytic" evidence="2">
    <location>
        <begin position="15"/>
        <end position="114"/>
    </location>
</feature>
<comment type="caution">
    <text evidence="3">The sequence shown here is derived from an EMBL/GenBank/DDBJ whole genome shotgun (WGS) entry which is preliminary data.</text>
</comment>
<evidence type="ECO:0000256" key="1">
    <source>
        <dbReference type="ARBA" id="ARBA00022801"/>
    </source>
</evidence>
<dbReference type="GO" id="GO:0006508">
    <property type="term" value="P:proteolysis"/>
    <property type="evidence" value="ECO:0007669"/>
    <property type="project" value="InterPro"/>
</dbReference>
<dbReference type="RefSeq" id="WP_312869991.1">
    <property type="nucleotide sequence ID" value="NZ_JACJIP010000003.1"/>
</dbReference>
<dbReference type="PANTHER" id="PTHR42776:SF27">
    <property type="entry name" value="DIPEPTIDYL PEPTIDASE FAMILY MEMBER 6"/>
    <property type="match status" value="1"/>
</dbReference>
<dbReference type="EMBL" id="JACJIP010000003">
    <property type="protein sequence ID" value="MBA9084296.1"/>
    <property type="molecule type" value="Genomic_DNA"/>
</dbReference>
<evidence type="ECO:0000259" key="2">
    <source>
        <dbReference type="Pfam" id="PF00326"/>
    </source>
</evidence>
<keyword evidence="3" id="KW-0645">Protease</keyword>
<dbReference type="InterPro" id="IPR029058">
    <property type="entry name" value="AB_hydrolase_fold"/>
</dbReference>
<keyword evidence="1" id="KW-0378">Hydrolase</keyword>
<gene>
    <name evidence="3" type="ORF">FHR92_000750</name>
</gene>
<evidence type="ECO:0000313" key="4">
    <source>
        <dbReference type="Proteomes" id="UP000567067"/>
    </source>
</evidence>
<dbReference type="SUPFAM" id="SSF53474">
    <property type="entry name" value="alpha/beta-Hydrolases"/>
    <property type="match status" value="1"/>
</dbReference>
<name>A0A7W3SQE0_9BACL</name>
<reference evidence="3 4" key="1">
    <citation type="submission" date="2020-08" db="EMBL/GenBank/DDBJ databases">
        <title>Genomic Encyclopedia of Type Strains, Phase III (KMG-III): the genomes of soil and plant-associated and newly described type strains.</title>
        <authorList>
            <person name="Whitman W."/>
        </authorList>
    </citation>
    <scope>NUCLEOTIDE SEQUENCE [LARGE SCALE GENOMIC DNA]</scope>
    <source>
        <strain evidence="3 4">CECT 8693</strain>
    </source>
</reference>
<dbReference type="InterPro" id="IPR001375">
    <property type="entry name" value="Peptidase_S9_cat"/>
</dbReference>
<dbReference type="Gene3D" id="3.40.50.1820">
    <property type="entry name" value="alpha/beta hydrolase"/>
    <property type="match status" value="1"/>
</dbReference>
<dbReference type="GO" id="GO:0004177">
    <property type="term" value="F:aminopeptidase activity"/>
    <property type="evidence" value="ECO:0007669"/>
    <property type="project" value="UniProtKB-KW"/>
</dbReference>
<protein>
    <submittedName>
        <fullName evidence="3">Dipeptidyl aminopeptidase/acylaminoacyl peptidase</fullName>
    </submittedName>
</protein>
<dbReference type="GO" id="GO:0004252">
    <property type="term" value="F:serine-type endopeptidase activity"/>
    <property type="evidence" value="ECO:0007669"/>
    <property type="project" value="TreeGrafter"/>
</dbReference>
<proteinExistence type="predicted"/>
<keyword evidence="4" id="KW-1185">Reference proteome</keyword>
<dbReference type="Proteomes" id="UP000567067">
    <property type="component" value="Unassembled WGS sequence"/>
</dbReference>
<dbReference type="AlphaFoldDB" id="A0A7W3SQE0"/>
<dbReference type="PANTHER" id="PTHR42776">
    <property type="entry name" value="SERINE PEPTIDASE S9 FAMILY MEMBER"/>
    <property type="match status" value="1"/>
</dbReference>
<dbReference type="Pfam" id="PF00326">
    <property type="entry name" value="Peptidase_S9"/>
    <property type="match status" value="1"/>
</dbReference>
<keyword evidence="3" id="KW-0031">Aminopeptidase</keyword>